<sequence>MLPLNSMSRLKGVKRHLFNISLTLSCNFSSSPGETCRWFYQQVHDGAHSMNIVECATCVFHPRWIPSTAQGHTLSGC</sequence>
<keyword evidence="2" id="KW-1185">Reference proteome</keyword>
<name>A0A1V4JLN8_PATFA</name>
<comment type="caution">
    <text evidence="1">The sequence shown here is derived from an EMBL/GenBank/DDBJ whole genome shotgun (WGS) entry which is preliminary data.</text>
</comment>
<protein>
    <submittedName>
        <fullName evidence="1">Uncharacterized protein</fullName>
    </submittedName>
</protein>
<evidence type="ECO:0000313" key="2">
    <source>
        <dbReference type="Proteomes" id="UP000190648"/>
    </source>
</evidence>
<reference evidence="1 2" key="1">
    <citation type="submission" date="2016-02" db="EMBL/GenBank/DDBJ databases">
        <title>Band-tailed pigeon sequencing and assembly.</title>
        <authorList>
            <person name="Soares A.E."/>
            <person name="Novak B.J."/>
            <person name="Rice E.S."/>
            <person name="O'Connell B."/>
            <person name="Chang D."/>
            <person name="Weber S."/>
            <person name="Shapiro B."/>
        </authorList>
    </citation>
    <scope>NUCLEOTIDE SEQUENCE [LARGE SCALE GENOMIC DNA]</scope>
    <source>
        <strain evidence="1">BTP2013</strain>
        <tissue evidence="1">Blood</tissue>
    </source>
</reference>
<proteinExistence type="predicted"/>
<dbReference type="AlphaFoldDB" id="A0A1V4JLN8"/>
<dbReference type="EMBL" id="LSYS01006902">
    <property type="protein sequence ID" value="OPJ73089.1"/>
    <property type="molecule type" value="Genomic_DNA"/>
</dbReference>
<dbReference type="Proteomes" id="UP000190648">
    <property type="component" value="Unassembled WGS sequence"/>
</dbReference>
<accession>A0A1V4JLN8</accession>
<evidence type="ECO:0000313" key="1">
    <source>
        <dbReference type="EMBL" id="OPJ73089.1"/>
    </source>
</evidence>
<gene>
    <name evidence="1" type="ORF">AV530_005501</name>
</gene>
<organism evidence="1 2">
    <name type="scientific">Patagioenas fasciata monilis</name>
    <dbReference type="NCBI Taxonomy" id="372326"/>
    <lineage>
        <taxon>Eukaryota</taxon>
        <taxon>Metazoa</taxon>
        <taxon>Chordata</taxon>
        <taxon>Craniata</taxon>
        <taxon>Vertebrata</taxon>
        <taxon>Euteleostomi</taxon>
        <taxon>Archelosauria</taxon>
        <taxon>Archosauria</taxon>
        <taxon>Dinosauria</taxon>
        <taxon>Saurischia</taxon>
        <taxon>Theropoda</taxon>
        <taxon>Coelurosauria</taxon>
        <taxon>Aves</taxon>
        <taxon>Neognathae</taxon>
        <taxon>Neoaves</taxon>
        <taxon>Columbimorphae</taxon>
        <taxon>Columbiformes</taxon>
        <taxon>Columbidae</taxon>
        <taxon>Patagioenas</taxon>
    </lineage>
</organism>